<feature type="signal peptide" evidence="1">
    <location>
        <begin position="1"/>
        <end position="32"/>
    </location>
</feature>
<sequence length="358" mass="38249">MSTAILKKTAKALSAGLISLSVLMTVAFGAVADRFPEGDTAAGETQTGAPLPEPPEELFIPDENDFIGCENESPTALDVYDGIFSCEEPPAVRGELKIISTDLSRNPSPGTVYVKNNTAYGITPADYLSADTMTITPSASPAPESAQPRVLIYHTHGTEGYAEEGKGSYASNALPRSRDITKNVVAVGAVLADTLIKSGVPTIHCEVMHDAVYGYNNSYTGSRKTVAEYLKKYPSIKYVFDIHRDALLNSENVYKVITYDESTPAAQIMLVVGTDSAGASHPGWRKNLSFAVDAQYLLTKRLENLMRPICIKKSSYNQQLSPGALLIEVGTCANTLAEAKTSAEILGETLAALINSDG</sequence>
<protein>
    <submittedName>
        <fullName evidence="2">Stage II sporulation protein P</fullName>
    </submittedName>
</protein>
<accession>A0AAE3FGQ2</accession>
<dbReference type="EMBL" id="JALEMU010000044">
    <property type="protein sequence ID" value="MCI5755150.1"/>
    <property type="molecule type" value="Genomic_DNA"/>
</dbReference>
<dbReference type="Proteomes" id="UP001139365">
    <property type="component" value="Unassembled WGS sequence"/>
</dbReference>
<reference evidence="2 3" key="1">
    <citation type="submission" date="2022-03" db="EMBL/GenBank/DDBJ databases">
        <title>Metagenome-assembled genomes from swine fecal metagenomes.</title>
        <authorList>
            <person name="Holman D.B."/>
            <person name="Kommadath A."/>
        </authorList>
    </citation>
    <scope>NUCLEOTIDE SEQUENCE [LARGE SCALE GENOMIC DNA]</scope>
    <source>
        <strain evidence="2">SUG147</strain>
    </source>
</reference>
<dbReference type="NCBIfam" id="TIGR02867">
    <property type="entry name" value="spore_II_P"/>
    <property type="match status" value="1"/>
</dbReference>
<keyword evidence="1" id="KW-0732">Signal</keyword>
<comment type="caution">
    <text evidence="2">The sequence shown here is derived from an EMBL/GenBank/DDBJ whole genome shotgun (WGS) entry which is preliminary data.</text>
</comment>
<proteinExistence type="predicted"/>
<organism evidence="2 3">
    <name type="scientific">Candidatus Colimorpha enterica</name>
    <dbReference type="NCBI Taxonomy" id="3083063"/>
    <lineage>
        <taxon>Bacteria</taxon>
        <taxon>Pseudomonadati</taxon>
        <taxon>Bacteroidota</taxon>
        <taxon>Bacteroidia</taxon>
        <taxon>Bacteroidales</taxon>
        <taxon>Candidatus Colimorpha</taxon>
    </lineage>
</organism>
<evidence type="ECO:0000313" key="2">
    <source>
        <dbReference type="EMBL" id="MCI5755150.1"/>
    </source>
</evidence>
<evidence type="ECO:0000313" key="3">
    <source>
        <dbReference type="Proteomes" id="UP001139365"/>
    </source>
</evidence>
<dbReference type="AlphaFoldDB" id="A0AAE3FGQ2"/>
<dbReference type="InterPro" id="IPR010897">
    <property type="entry name" value="Spore_II_P"/>
</dbReference>
<dbReference type="Pfam" id="PF07454">
    <property type="entry name" value="SpoIIP"/>
    <property type="match status" value="1"/>
</dbReference>
<gene>
    <name evidence="2" type="ORF">MR241_02510</name>
</gene>
<name>A0AAE3FGQ2_9BACT</name>
<evidence type="ECO:0000256" key="1">
    <source>
        <dbReference type="SAM" id="SignalP"/>
    </source>
</evidence>
<feature type="chain" id="PRO_5042284907" evidence="1">
    <location>
        <begin position="33"/>
        <end position="358"/>
    </location>
</feature>